<dbReference type="InterPro" id="IPR038659">
    <property type="entry name" value="AOX_sf"/>
</dbReference>
<evidence type="ECO:0000256" key="9">
    <source>
        <dbReference type="ARBA" id="ARBA00023002"/>
    </source>
</evidence>
<feature type="region of interest" description="Disordered" evidence="13">
    <location>
        <begin position="26"/>
        <end position="72"/>
    </location>
</feature>
<feature type="compositionally biased region" description="Low complexity" evidence="13">
    <location>
        <begin position="208"/>
        <end position="220"/>
    </location>
</feature>
<dbReference type="Gene3D" id="1.20.1260.140">
    <property type="entry name" value="Alternative oxidase"/>
    <property type="match status" value="2"/>
</dbReference>
<dbReference type="GO" id="GO:0009916">
    <property type="term" value="F:alternative oxidase activity"/>
    <property type="evidence" value="ECO:0007669"/>
    <property type="project" value="UniProtKB-UniRule"/>
</dbReference>
<keyword evidence="11 12" id="KW-0472">Membrane</keyword>
<feature type="region of interest" description="Disordered" evidence="13">
    <location>
        <begin position="201"/>
        <end position="242"/>
    </location>
</feature>
<evidence type="ECO:0000256" key="1">
    <source>
        <dbReference type="ARBA" id="ARBA00004370"/>
    </source>
</evidence>
<dbReference type="EMBL" id="LGTL01000006">
    <property type="protein sequence ID" value="KPA81487.1"/>
    <property type="molecule type" value="Genomic_DNA"/>
</dbReference>
<keyword evidence="6 12" id="KW-0479">Metal-binding</keyword>
<keyword evidence="15" id="KW-1185">Reference proteome</keyword>
<comment type="caution">
    <text evidence="14">The sequence shown here is derived from an EMBL/GenBank/DDBJ whole genome shotgun (WGS) entry which is preliminary data.</text>
</comment>
<evidence type="ECO:0000313" key="15">
    <source>
        <dbReference type="Proteomes" id="UP000037923"/>
    </source>
</evidence>
<keyword evidence="7 12" id="KW-0249">Electron transport</keyword>
<keyword evidence="9 12" id="KW-0560">Oxidoreductase</keyword>
<dbReference type="AlphaFoldDB" id="A0A0M9G3I0"/>
<feature type="region of interest" description="Disordered" evidence="13">
    <location>
        <begin position="394"/>
        <end position="467"/>
    </location>
</feature>
<dbReference type="OrthoDB" id="16906at2759"/>
<reference evidence="14 15" key="1">
    <citation type="submission" date="2015-07" db="EMBL/GenBank/DDBJ databases">
        <title>High-quality genome of monoxenous trypanosomatid Leptomonas pyrrhocoris.</title>
        <authorList>
            <person name="Flegontov P."/>
            <person name="Butenko A."/>
            <person name="Firsov S."/>
            <person name="Vlcek C."/>
            <person name="Logacheva M.D."/>
            <person name="Field M."/>
            <person name="Filatov D."/>
            <person name="Flegontova O."/>
            <person name="Gerasimov E."/>
            <person name="Jackson A.P."/>
            <person name="Kelly S."/>
            <person name="Opperdoes F."/>
            <person name="O'Reilly A."/>
            <person name="Votypka J."/>
            <person name="Yurchenko V."/>
            <person name="Lukes J."/>
        </authorList>
    </citation>
    <scope>NUCLEOTIDE SEQUENCE [LARGE SCALE GENOMIC DNA]</scope>
    <source>
        <strain evidence="14">H10</strain>
    </source>
</reference>
<gene>
    <name evidence="14" type="ORF">ABB37_03844</name>
</gene>
<comment type="cofactor">
    <cofactor evidence="12">
        <name>Fe cation</name>
        <dbReference type="ChEBI" id="CHEBI:24875"/>
    </cofactor>
    <text evidence="12">Binds 2 iron ions per subunit.</text>
</comment>
<evidence type="ECO:0000256" key="13">
    <source>
        <dbReference type="SAM" id="MobiDB-lite"/>
    </source>
</evidence>
<comment type="subcellular location">
    <subcellularLocation>
        <location evidence="1">Membrane</location>
    </subcellularLocation>
</comment>
<evidence type="ECO:0000256" key="7">
    <source>
        <dbReference type="ARBA" id="ARBA00022982"/>
    </source>
</evidence>
<dbReference type="GO" id="GO:0098803">
    <property type="term" value="C:respiratory chain complex"/>
    <property type="evidence" value="ECO:0007669"/>
    <property type="project" value="UniProtKB-UniRule"/>
</dbReference>
<comment type="similarity">
    <text evidence="2 12">Belongs to the alternative oxidase family.</text>
</comment>
<keyword evidence="10 12" id="KW-0408">Iron</keyword>
<evidence type="ECO:0000256" key="12">
    <source>
        <dbReference type="RuleBase" id="RU003779"/>
    </source>
</evidence>
<proteinExistence type="inferred from homology"/>
<evidence type="ECO:0000256" key="2">
    <source>
        <dbReference type="ARBA" id="ARBA00008388"/>
    </source>
</evidence>
<dbReference type="GO" id="GO:0005739">
    <property type="term" value="C:mitochondrion"/>
    <property type="evidence" value="ECO:0007669"/>
    <property type="project" value="TreeGrafter"/>
</dbReference>
<evidence type="ECO:0000256" key="3">
    <source>
        <dbReference type="ARBA" id="ARBA00022448"/>
    </source>
</evidence>
<organism evidence="14 15">
    <name type="scientific">Leptomonas pyrrhocoris</name>
    <name type="common">Firebug parasite</name>
    <dbReference type="NCBI Taxonomy" id="157538"/>
    <lineage>
        <taxon>Eukaryota</taxon>
        <taxon>Discoba</taxon>
        <taxon>Euglenozoa</taxon>
        <taxon>Kinetoplastea</taxon>
        <taxon>Metakinetoplastina</taxon>
        <taxon>Trypanosomatida</taxon>
        <taxon>Trypanosomatidae</taxon>
        <taxon>Leishmaniinae</taxon>
        <taxon>Leptomonas</taxon>
    </lineage>
</organism>
<dbReference type="Pfam" id="PF01786">
    <property type="entry name" value="AOX"/>
    <property type="match status" value="1"/>
</dbReference>
<dbReference type="RefSeq" id="XP_015659926.1">
    <property type="nucleotide sequence ID" value="XM_015801306.1"/>
</dbReference>
<keyword evidence="8" id="KW-1133">Transmembrane helix</keyword>
<keyword evidence="3" id="KW-0813">Transport</keyword>
<evidence type="ECO:0000256" key="6">
    <source>
        <dbReference type="ARBA" id="ARBA00022723"/>
    </source>
</evidence>
<sequence>MLTRVRTGTAVPMYAKRCFSYAYPRRAQAAPRSESARPNGAARKTARSSSTHATPRRGYAAATHSTTAPPPRLEAPSYLYRTFMGHSSRFAAMNPPLTRTDITRLEREPLAHVAPGRVNDHVCIGMVKTLRWVADRVFRERYLHRATMLVTVASAAPSAGSVAAYLRMFFKRRPTNTDGNSSVSKLASVSAEMASPFLAAEKGAQTTPSSSPSASSSSSAVAGHASGGRLHHSTPNSSVSGAPLRHSYVNELRGLLAQSECHAMHYQILGSMAEITAVEQALVLLLQAFHFALYFVLFLFYPRMGFRLMAYTAEESSVVWTQMVNDVDLGKIAELRVPTLALHYWGLEGVFTAQGALVPMIVPPKVQDVILFRTEEKGKAAEVGYSDAAEGVKSAKPPALKAEGDAVGQLDTPSPSKTAGGGPSGAASESELPKSPATETTAGASTATDSTAAEEKEEAAEPLLHHPVLTDPSETVFTLRDVVLLIRSDEMVFRDLNHEMANELDTQPGFLRRLVDRFEQR</sequence>
<dbReference type="GO" id="GO:0010230">
    <property type="term" value="P:alternative respiration"/>
    <property type="evidence" value="ECO:0007669"/>
    <property type="project" value="TreeGrafter"/>
</dbReference>
<accession>A0A0M9G3I0</accession>
<dbReference type="VEuPathDB" id="TriTrypDB:LpyrH10_06_2140"/>
<protein>
    <recommendedName>
        <fullName evidence="12">Alternative oxidase</fullName>
        <ecNumber evidence="12">1.-.-.-</ecNumber>
    </recommendedName>
</protein>
<dbReference type="GO" id="GO:0016020">
    <property type="term" value="C:membrane"/>
    <property type="evidence" value="ECO:0007669"/>
    <property type="project" value="UniProtKB-SubCell"/>
</dbReference>
<dbReference type="OMA" id="LAQSECH"/>
<dbReference type="GO" id="GO:0046872">
    <property type="term" value="F:metal ion binding"/>
    <property type="evidence" value="ECO:0007669"/>
    <property type="project" value="UniProtKB-UniRule"/>
</dbReference>
<evidence type="ECO:0000256" key="4">
    <source>
        <dbReference type="ARBA" id="ARBA00022660"/>
    </source>
</evidence>
<feature type="compositionally biased region" description="Low complexity" evidence="13">
    <location>
        <begin position="437"/>
        <end position="451"/>
    </location>
</feature>
<evidence type="ECO:0000256" key="8">
    <source>
        <dbReference type="ARBA" id="ARBA00022989"/>
    </source>
</evidence>
<evidence type="ECO:0000313" key="14">
    <source>
        <dbReference type="EMBL" id="KPA81487.1"/>
    </source>
</evidence>
<evidence type="ECO:0000256" key="11">
    <source>
        <dbReference type="ARBA" id="ARBA00023136"/>
    </source>
</evidence>
<evidence type="ECO:0000256" key="10">
    <source>
        <dbReference type="ARBA" id="ARBA00023004"/>
    </source>
</evidence>
<dbReference type="PANTHER" id="PTHR31803:SF33">
    <property type="entry name" value="ALTERNATIVE OXIDASE"/>
    <property type="match status" value="1"/>
</dbReference>
<dbReference type="Proteomes" id="UP000037923">
    <property type="component" value="Unassembled WGS sequence"/>
</dbReference>
<dbReference type="GeneID" id="26904135"/>
<dbReference type="EC" id="1.-.-.-" evidence="12"/>
<dbReference type="InterPro" id="IPR002680">
    <property type="entry name" value="AOX"/>
</dbReference>
<dbReference type="PANTHER" id="PTHR31803">
    <property type="entry name" value="ALTERNATIVE OXIDASE"/>
    <property type="match status" value="1"/>
</dbReference>
<evidence type="ECO:0000256" key="5">
    <source>
        <dbReference type="ARBA" id="ARBA00022692"/>
    </source>
</evidence>
<name>A0A0M9G3I0_LEPPY</name>
<keyword evidence="5 12" id="KW-0812">Transmembrane</keyword>
<keyword evidence="4 12" id="KW-0679">Respiratory chain</keyword>